<dbReference type="Gene3D" id="2.40.50.100">
    <property type="match status" value="1"/>
</dbReference>
<dbReference type="InterPro" id="IPR006143">
    <property type="entry name" value="RND_pump_MFP"/>
</dbReference>
<dbReference type="PANTHER" id="PTHR30158:SF24">
    <property type="entry name" value="HLYD FAMILY SECRETION PROTEIN"/>
    <property type="match status" value="1"/>
</dbReference>
<feature type="domain" description="Multidrug resistance protein MdtA-like C-terminal permuted SH3" evidence="7">
    <location>
        <begin position="316"/>
        <end position="371"/>
    </location>
</feature>
<evidence type="ECO:0000259" key="4">
    <source>
        <dbReference type="Pfam" id="PF25876"/>
    </source>
</evidence>
<sequence length="409" mass="43785">MQHGPDKTPTLTSRVHVSVRGVAIASAALLLAACNGKGDEQGKAEAAPKPVVTVQPRTAEVTRYLYETGTTKALDSVDLTARVTGYLRSIDYRDGTEVKQGQRLFLIEPDQYEAQLQQAQAAVEQAQASLDNAQVQLGRQEQLARSSTTSEANVDNARATRDTSKAQLDSAKASLKQAQINLGYTSITAPFDGFVTEHKADVGALVGTGGPTTLATIVRLDPVHVSFSISDTDMLQIRKQARERGLTPKDLRNVKVEAATKIDKDFPHEGRLDYVSPQTDAATGTLTVRAIFDNKNRDLLPNLFLRLRISMGTVTDAVLVPPAAIGTDQQGRFVLAVKHDGMVERRSVTVLGRSGDWQQVEGKLSAQDWVVQNAVVGVRAGEKVTRQPATASGAATGEPKQGAAAPATN</sequence>
<dbReference type="Gene3D" id="2.40.420.20">
    <property type="match status" value="1"/>
</dbReference>
<accession>A0A561R8L6</accession>
<evidence type="ECO:0000256" key="2">
    <source>
        <dbReference type="ARBA" id="ARBA00009477"/>
    </source>
</evidence>
<comment type="similarity">
    <text evidence="2">Belongs to the membrane fusion protein (MFP) (TC 8.A.1) family.</text>
</comment>
<dbReference type="AlphaFoldDB" id="A0A561R8L6"/>
<dbReference type="PROSITE" id="PS51257">
    <property type="entry name" value="PROKAR_LIPOPROTEIN"/>
    <property type="match status" value="1"/>
</dbReference>
<dbReference type="Gene3D" id="1.10.287.470">
    <property type="entry name" value="Helix hairpin bin"/>
    <property type="match status" value="1"/>
</dbReference>
<evidence type="ECO:0000313" key="9">
    <source>
        <dbReference type="Proteomes" id="UP000320653"/>
    </source>
</evidence>
<feature type="region of interest" description="Disordered" evidence="3">
    <location>
        <begin position="385"/>
        <end position="409"/>
    </location>
</feature>
<evidence type="ECO:0000256" key="3">
    <source>
        <dbReference type="SAM" id="MobiDB-lite"/>
    </source>
</evidence>
<comment type="subcellular location">
    <subcellularLocation>
        <location evidence="1">Cell envelope</location>
    </subcellularLocation>
</comment>
<proteinExistence type="inferred from homology"/>
<dbReference type="EMBL" id="VIWP01000001">
    <property type="protein sequence ID" value="TWF58965.1"/>
    <property type="molecule type" value="Genomic_DNA"/>
</dbReference>
<dbReference type="InterPro" id="IPR058626">
    <property type="entry name" value="MdtA-like_b-barrel"/>
</dbReference>
<feature type="domain" description="Multidrug resistance protein MdtA-like beta-barrel" evidence="6">
    <location>
        <begin position="222"/>
        <end position="312"/>
    </location>
</feature>
<dbReference type="Pfam" id="PF25917">
    <property type="entry name" value="BSH_RND"/>
    <property type="match status" value="1"/>
</dbReference>
<dbReference type="InterPro" id="IPR058625">
    <property type="entry name" value="MdtA-like_BSH"/>
</dbReference>
<dbReference type="GO" id="GO:0005886">
    <property type="term" value="C:plasma membrane"/>
    <property type="evidence" value="ECO:0007669"/>
    <property type="project" value="TreeGrafter"/>
</dbReference>
<dbReference type="GO" id="GO:0030313">
    <property type="term" value="C:cell envelope"/>
    <property type="evidence" value="ECO:0007669"/>
    <property type="project" value="UniProtKB-SubCell"/>
</dbReference>
<evidence type="ECO:0000259" key="5">
    <source>
        <dbReference type="Pfam" id="PF25917"/>
    </source>
</evidence>
<dbReference type="InterPro" id="IPR058627">
    <property type="entry name" value="MdtA-like_C"/>
</dbReference>
<dbReference type="Pfam" id="PF25967">
    <property type="entry name" value="RND-MFP_C"/>
    <property type="match status" value="1"/>
</dbReference>
<dbReference type="NCBIfam" id="TIGR01730">
    <property type="entry name" value="RND_mfp"/>
    <property type="match status" value="1"/>
</dbReference>
<gene>
    <name evidence="8" type="ORF">FHW37_101769</name>
</gene>
<dbReference type="GO" id="GO:0022857">
    <property type="term" value="F:transmembrane transporter activity"/>
    <property type="evidence" value="ECO:0007669"/>
    <property type="project" value="InterPro"/>
</dbReference>
<keyword evidence="9" id="KW-1185">Reference proteome</keyword>
<dbReference type="Gene3D" id="2.40.30.170">
    <property type="match status" value="1"/>
</dbReference>
<feature type="region of interest" description="Disordered" evidence="3">
    <location>
        <begin position="143"/>
        <end position="165"/>
    </location>
</feature>
<feature type="domain" description="Multidrug resistance protein MdtA-like barrel-sandwich hybrid" evidence="5">
    <location>
        <begin position="76"/>
        <end position="217"/>
    </location>
</feature>
<dbReference type="InterPro" id="IPR058624">
    <property type="entry name" value="MdtA-like_HH"/>
</dbReference>
<organism evidence="8 9">
    <name type="scientific">Neorhizobium alkalisoli</name>
    <dbReference type="NCBI Taxonomy" id="528178"/>
    <lineage>
        <taxon>Bacteria</taxon>
        <taxon>Pseudomonadati</taxon>
        <taxon>Pseudomonadota</taxon>
        <taxon>Alphaproteobacteria</taxon>
        <taxon>Hyphomicrobiales</taxon>
        <taxon>Rhizobiaceae</taxon>
        <taxon>Rhizobium/Agrobacterium group</taxon>
        <taxon>Neorhizobium</taxon>
    </lineage>
</organism>
<reference evidence="8 9" key="1">
    <citation type="submission" date="2019-06" db="EMBL/GenBank/DDBJ databases">
        <title>Sorghum-associated microbial communities from plants grown in Nebraska, USA.</title>
        <authorList>
            <person name="Schachtman D."/>
        </authorList>
    </citation>
    <scope>NUCLEOTIDE SEQUENCE [LARGE SCALE GENOMIC DNA]</scope>
    <source>
        <strain evidence="8 9">1225</strain>
    </source>
</reference>
<dbReference type="Pfam" id="PF25944">
    <property type="entry name" value="Beta-barrel_RND"/>
    <property type="match status" value="1"/>
</dbReference>
<name>A0A561R8L6_9HYPH</name>
<evidence type="ECO:0000313" key="8">
    <source>
        <dbReference type="EMBL" id="TWF58965.1"/>
    </source>
</evidence>
<feature type="compositionally biased region" description="Polar residues" evidence="3">
    <location>
        <begin position="143"/>
        <end position="153"/>
    </location>
</feature>
<evidence type="ECO:0000259" key="7">
    <source>
        <dbReference type="Pfam" id="PF25967"/>
    </source>
</evidence>
<comment type="caution">
    <text evidence="8">The sequence shown here is derived from an EMBL/GenBank/DDBJ whole genome shotgun (WGS) entry which is preliminary data.</text>
</comment>
<dbReference type="Pfam" id="PF25876">
    <property type="entry name" value="HH_MFP_RND"/>
    <property type="match status" value="1"/>
</dbReference>
<dbReference type="PANTHER" id="PTHR30158">
    <property type="entry name" value="ACRA/E-RELATED COMPONENT OF DRUG EFFLUX TRANSPORTER"/>
    <property type="match status" value="1"/>
</dbReference>
<dbReference type="RefSeq" id="WP_186458125.1">
    <property type="nucleotide sequence ID" value="NZ_VIWP01000001.1"/>
</dbReference>
<dbReference type="Proteomes" id="UP000320653">
    <property type="component" value="Unassembled WGS sequence"/>
</dbReference>
<feature type="domain" description="Multidrug resistance protein MdtA-like alpha-helical hairpin" evidence="4">
    <location>
        <begin position="115"/>
        <end position="185"/>
    </location>
</feature>
<protein>
    <submittedName>
        <fullName evidence="8">RND family efflux transporter MFP subunit</fullName>
    </submittedName>
</protein>
<dbReference type="GO" id="GO:0046677">
    <property type="term" value="P:response to antibiotic"/>
    <property type="evidence" value="ECO:0007669"/>
    <property type="project" value="TreeGrafter"/>
</dbReference>
<dbReference type="SUPFAM" id="SSF111369">
    <property type="entry name" value="HlyD-like secretion proteins"/>
    <property type="match status" value="1"/>
</dbReference>
<evidence type="ECO:0000259" key="6">
    <source>
        <dbReference type="Pfam" id="PF25944"/>
    </source>
</evidence>
<evidence type="ECO:0000256" key="1">
    <source>
        <dbReference type="ARBA" id="ARBA00004196"/>
    </source>
</evidence>